<keyword evidence="5" id="KW-1015">Disulfide bond</keyword>
<dbReference type="EMBL" id="CP100390">
    <property type="protein sequence ID" value="UZE96656.1"/>
    <property type="molecule type" value="Genomic_DNA"/>
</dbReference>
<keyword evidence="4" id="KW-0249">Electron transport</keyword>
<dbReference type="InterPro" id="IPR017937">
    <property type="entry name" value="Thioredoxin_CS"/>
</dbReference>
<dbReference type="PRINTS" id="PR00421">
    <property type="entry name" value="THIOREDOXIN"/>
</dbReference>
<keyword evidence="3" id="KW-0479">Metal-binding</keyword>
<evidence type="ECO:0000256" key="7">
    <source>
        <dbReference type="NCBIfam" id="TIGR01068"/>
    </source>
</evidence>
<dbReference type="PANTHER" id="PTHR45663">
    <property type="entry name" value="GEO12009P1"/>
    <property type="match status" value="1"/>
</dbReference>
<dbReference type="InterPro" id="IPR013766">
    <property type="entry name" value="Thioredoxin_domain"/>
</dbReference>
<evidence type="ECO:0000256" key="6">
    <source>
        <dbReference type="ARBA" id="ARBA00023284"/>
    </source>
</evidence>
<name>A0ABY6N3G8_9ALTE</name>
<dbReference type="InterPro" id="IPR049299">
    <property type="entry name" value="Thio2_N"/>
</dbReference>
<dbReference type="NCBIfam" id="NF008229">
    <property type="entry name" value="PRK10996.1"/>
    <property type="match status" value="1"/>
</dbReference>
<organism evidence="9 10">
    <name type="scientific">Alkalimarinus alittae</name>
    <dbReference type="NCBI Taxonomy" id="2961619"/>
    <lineage>
        <taxon>Bacteria</taxon>
        <taxon>Pseudomonadati</taxon>
        <taxon>Pseudomonadota</taxon>
        <taxon>Gammaproteobacteria</taxon>
        <taxon>Alteromonadales</taxon>
        <taxon>Alteromonadaceae</taxon>
        <taxon>Alkalimarinus</taxon>
    </lineage>
</organism>
<keyword evidence="6" id="KW-0676">Redox-active center</keyword>
<dbReference type="InterPro" id="IPR005746">
    <property type="entry name" value="Thioredoxin"/>
</dbReference>
<feature type="domain" description="Thioredoxin" evidence="8">
    <location>
        <begin position="35"/>
        <end position="144"/>
    </location>
</feature>
<dbReference type="RefSeq" id="WP_265048139.1">
    <property type="nucleotide sequence ID" value="NZ_CP100390.1"/>
</dbReference>
<evidence type="ECO:0000313" key="9">
    <source>
        <dbReference type="EMBL" id="UZE96656.1"/>
    </source>
</evidence>
<dbReference type="PROSITE" id="PS51352">
    <property type="entry name" value="THIOREDOXIN_2"/>
    <property type="match status" value="1"/>
</dbReference>
<protein>
    <recommendedName>
        <fullName evidence="7">Thioredoxin</fullName>
    </recommendedName>
</protein>
<evidence type="ECO:0000256" key="1">
    <source>
        <dbReference type="ARBA" id="ARBA00008987"/>
    </source>
</evidence>
<reference evidence="9" key="1">
    <citation type="submission" date="2022-06" db="EMBL/GenBank/DDBJ databases">
        <title>Alkalimarinus sp. nov., isolated from gut of a Alitta virens.</title>
        <authorList>
            <person name="Yang A.I."/>
            <person name="Shin N.-R."/>
        </authorList>
    </citation>
    <scope>NUCLEOTIDE SEQUENCE</scope>
    <source>
        <strain evidence="9">A2M4</strain>
    </source>
</reference>
<evidence type="ECO:0000313" key="10">
    <source>
        <dbReference type="Proteomes" id="UP001163739"/>
    </source>
</evidence>
<dbReference type="PANTHER" id="PTHR45663:SF40">
    <property type="entry name" value="THIOREDOXIN 2"/>
    <property type="match status" value="1"/>
</dbReference>
<proteinExistence type="inferred from homology"/>
<dbReference type="Gene3D" id="3.40.30.10">
    <property type="entry name" value="Glutaredoxin"/>
    <property type="match status" value="1"/>
</dbReference>
<keyword evidence="2" id="KW-0813">Transport</keyword>
<evidence type="ECO:0000259" key="8">
    <source>
        <dbReference type="PROSITE" id="PS51352"/>
    </source>
</evidence>
<dbReference type="NCBIfam" id="TIGR01068">
    <property type="entry name" value="thioredoxin"/>
    <property type="match status" value="1"/>
</dbReference>
<evidence type="ECO:0000256" key="2">
    <source>
        <dbReference type="ARBA" id="ARBA00022448"/>
    </source>
</evidence>
<dbReference type="Gene3D" id="2.30.30.380">
    <property type="entry name" value="Zn-finger domain of Sec23/24"/>
    <property type="match status" value="1"/>
</dbReference>
<dbReference type="InterPro" id="IPR036249">
    <property type="entry name" value="Thioredoxin-like_sf"/>
</dbReference>
<sequence length="145" mass="16160">MSTTNVTCPKCNATNRLPNERLTDKPNCGKCKKPLFIGRPMELTSANVAAVLNHNEIPVLVDCWAPWCGPCKSFAPVFEQAAKELEPRIRLAKLNTEAQQPLAGRWKIQSIPTLILFRQGKEVARLAGAVPMAQLKKWLSQQRVI</sequence>
<evidence type="ECO:0000256" key="4">
    <source>
        <dbReference type="ARBA" id="ARBA00022982"/>
    </source>
</evidence>
<keyword evidence="10" id="KW-1185">Reference proteome</keyword>
<dbReference type="Pfam" id="PF21352">
    <property type="entry name" value="Zn_ribbon_Thio2"/>
    <property type="match status" value="1"/>
</dbReference>
<dbReference type="SUPFAM" id="SSF52833">
    <property type="entry name" value="Thioredoxin-like"/>
    <property type="match status" value="1"/>
</dbReference>
<dbReference type="PROSITE" id="PS00194">
    <property type="entry name" value="THIOREDOXIN_1"/>
    <property type="match status" value="1"/>
</dbReference>
<comment type="similarity">
    <text evidence="1">Belongs to the thioredoxin family.</text>
</comment>
<dbReference type="CDD" id="cd02947">
    <property type="entry name" value="TRX_family"/>
    <property type="match status" value="1"/>
</dbReference>
<accession>A0ABY6N3G8</accession>
<evidence type="ECO:0000256" key="3">
    <source>
        <dbReference type="ARBA" id="ARBA00022723"/>
    </source>
</evidence>
<evidence type="ECO:0000256" key="5">
    <source>
        <dbReference type="ARBA" id="ARBA00023157"/>
    </source>
</evidence>
<dbReference type="Proteomes" id="UP001163739">
    <property type="component" value="Chromosome"/>
</dbReference>
<dbReference type="Pfam" id="PF00085">
    <property type="entry name" value="Thioredoxin"/>
    <property type="match status" value="1"/>
</dbReference>
<gene>
    <name evidence="9" type="primary">trxC</name>
    <name evidence="9" type="ORF">NKI27_02575</name>
</gene>